<evidence type="ECO:0000256" key="12">
    <source>
        <dbReference type="PIRSR" id="PIRSR009407-3"/>
    </source>
</evidence>
<keyword evidence="1 9" id="KW-0329">Glyoxylate bypass</keyword>
<evidence type="ECO:0000256" key="5">
    <source>
        <dbReference type="ARBA" id="ARBA00022857"/>
    </source>
</evidence>
<feature type="site" description="Critical for catalysis" evidence="10">
    <location>
        <position position="256"/>
    </location>
</feature>
<dbReference type="SUPFAM" id="SSF53659">
    <property type="entry name" value="Isocitrate/Isopropylmalate dehydrogenase-like"/>
    <property type="match status" value="1"/>
</dbReference>
<dbReference type="GO" id="GO:0006097">
    <property type="term" value="P:glyoxylate cycle"/>
    <property type="evidence" value="ECO:0007669"/>
    <property type="project" value="UniProtKB-KW"/>
</dbReference>
<accession>A0A4R0NRH7</accession>
<evidence type="ECO:0000313" key="14">
    <source>
        <dbReference type="EMBL" id="TCD03740.1"/>
    </source>
</evidence>
<feature type="binding site" evidence="12">
    <location>
        <position position="349"/>
    </location>
    <ligand>
        <name>Mg(2+)</name>
        <dbReference type="ChEBI" id="CHEBI:18420"/>
    </ligand>
</feature>
<dbReference type="OrthoDB" id="9807643at2"/>
<comment type="similarity">
    <text evidence="8 9">Belongs to the monomeric-type IDH family.</text>
</comment>
<gene>
    <name evidence="14" type="ORF">EZ437_07245</name>
</gene>
<evidence type="ECO:0000256" key="10">
    <source>
        <dbReference type="PIRSR" id="PIRSR009407-1"/>
    </source>
</evidence>
<dbReference type="EMBL" id="SJSL01000001">
    <property type="protein sequence ID" value="TCD03740.1"/>
    <property type="molecule type" value="Genomic_DNA"/>
</dbReference>
<dbReference type="PIRSF" id="PIRSF009407">
    <property type="entry name" value="IDH_monmr"/>
    <property type="match status" value="1"/>
</dbReference>
<dbReference type="Pfam" id="PF03971">
    <property type="entry name" value="IDH"/>
    <property type="match status" value="1"/>
</dbReference>
<comment type="cofactor">
    <cofactor evidence="12">
        <name>Mg(2+)</name>
        <dbReference type="ChEBI" id="CHEBI:18420"/>
    </cofactor>
    <cofactor evidence="12">
        <name>Mn(2+)</name>
        <dbReference type="ChEBI" id="CHEBI:29035"/>
    </cofactor>
    <text evidence="12">Binds 1 Mg(2+) or Mn(2+) ion per subunit.</text>
</comment>
<feature type="binding site" evidence="13">
    <location>
        <position position="648"/>
    </location>
    <ligand>
        <name>NADP(+)</name>
        <dbReference type="ChEBI" id="CHEBI:58349"/>
    </ligand>
</feature>
<dbReference type="GO" id="GO:0046872">
    <property type="term" value="F:metal ion binding"/>
    <property type="evidence" value="ECO:0007669"/>
    <property type="project" value="UniProtKB-KW"/>
</dbReference>
<keyword evidence="4 12" id="KW-0460">Magnesium</keyword>
<reference evidence="14 15" key="1">
    <citation type="submission" date="2019-02" db="EMBL/GenBank/DDBJ databases">
        <title>Pedobacter sp. RP-1-14 sp. nov., isolated from Arctic soil.</title>
        <authorList>
            <person name="Dahal R.H."/>
        </authorList>
    </citation>
    <scope>NUCLEOTIDE SEQUENCE [LARGE SCALE GENOMIC DNA]</scope>
    <source>
        <strain evidence="14 15">RP-1-14</strain>
    </source>
</reference>
<evidence type="ECO:0000256" key="2">
    <source>
        <dbReference type="ARBA" id="ARBA00022532"/>
    </source>
</evidence>
<protein>
    <recommendedName>
        <fullName evidence="9">Isocitrate dehydrogenase [NADP]</fullName>
        <ecNumber evidence="9">1.1.1.42</ecNumber>
    </recommendedName>
    <alternativeName>
        <fullName evidence="9">Oxalosuccinate decarboxylase</fullName>
    </alternativeName>
</protein>
<dbReference type="Gene3D" id="3.40.718.10">
    <property type="entry name" value="Isopropylmalate Dehydrogenase"/>
    <property type="match status" value="1"/>
</dbReference>
<keyword evidence="3 12" id="KW-0479">Metal-binding</keyword>
<evidence type="ECO:0000256" key="7">
    <source>
        <dbReference type="ARBA" id="ARBA00023554"/>
    </source>
</evidence>
<organism evidence="14 15">
    <name type="scientific">Pedobacter psychroterrae</name>
    <dbReference type="NCBI Taxonomy" id="2530453"/>
    <lineage>
        <taxon>Bacteria</taxon>
        <taxon>Pseudomonadati</taxon>
        <taxon>Bacteroidota</taxon>
        <taxon>Sphingobacteriia</taxon>
        <taxon>Sphingobacteriales</taxon>
        <taxon>Sphingobacteriaceae</taxon>
        <taxon>Pedobacter</taxon>
    </lineage>
</organism>
<evidence type="ECO:0000256" key="8">
    <source>
        <dbReference type="ARBA" id="ARBA00046318"/>
    </source>
</evidence>
<proteinExistence type="inferred from homology"/>
<feature type="binding site" evidence="12">
    <location>
        <position position="551"/>
    </location>
    <ligand>
        <name>Mg(2+)</name>
        <dbReference type="ChEBI" id="CHEBI:18420"/>
    </ligand>
</feature>
<evidence type="ECO:0000256" key="1">
    <source>
        <dbReference type="ARBA" id="ARBA00022435"/>
    </source>
</evidence>
<feature type="binding site" evidence="13">
    <location>
        <begin position="83"/>
        <end position="88"/>
    </location>
    <ligand>
        <name>NADP(+)</name>
        <dbReference type="ChEBI" id="CHEBI:58349"/>
    </ligand>
</feature>
<comment type="caution">
    <text evidence="14">The sequence shown here is derived from an EMBL/GenBank/DDBJ whole genome shotgun (WGS) entry which is preliminary data.</text>
</comment>
<feature type="site" description="Critical for catalysis" evidence="10">
    <location>
        <position position="419"/>
    </location>
</feature>
<evidence type="ECO:0000256" key="3">
    <source>
        <dbReference type="ARBA" id="ARBA00022723"/>
    </source>
</evidence>
<evidence type="ECO:0000256" key="4">
    <source>
        <dbReference type="ARBA" id="ARBA00022842"/>
    </source>
</evidence>
<dbReference type="Proteomes" id="UP000293347">
    <property type="component" value="Unassembled WGS sequence"/>
</dbReference>
<comment type="catalytic activity">
    <reaction evidence="7 9">
        <text>D-threo-isocitrate + NADP(+) = 2-oxoglutarate + CO2 + NADPH</text>
        <dbReference type="Rhea" id="RHEA:19629"/>
        <dbReference type="ChEBI" id="CHEBI:15562"/>
        <dbReference type="ChEBI" id="CHEBI:16526"/>
        <dbReference type="ChEBI" id="CHEBI:16810"/>
        <dbReference type="ChEBI" id="CHEBI:57783"/>
        <dbReference type="ChEBI" id="CHEBI:58349"/>
        <dbReference type="EC" id="1.1.1.42"/>
    </reaction>
</comment>
<evidence type="ECO:0000313" key="15">
    <source>
        <dbReference type="Proteomes" id="UP000293347"/>
    </source>
</evidence>
<feature type="binding site" evidence="13">
    <location>
        <begin position="583"/>
        <end position="584"/>
    </location>
    <ligand>
        <name>NADP(+)</name>
        <dbReference type="ChEBI" id="CHEBI:58349"/>
    </ligand>
</feature>
<keyword evidence="5 9" id="KW-0521">NADP</keyword>
<keyword evidence="6 9" id="KW-0560">Oxidoreductase</keyword>
<name>A0A4R0NRH7_9SPHI</name>
<evidence type="ECO:0000256" key="11">
    <source>
        <dbReference type="PIRSR" id="PIRSR009407-2"/>
    </source>
</evidence>
<feature type="binding site" evidence="13">
    <location>
        <position position="136"/>
    </location>
    <ligand>
        <name>NADP(+)</name>
        <dbReference type="ChEBI" id="CHEBI:58349"/>
    </ligand>
</feature>
<dbReference type="PANTHER" id="PTHR36999">
    <property type="entry name" value="ISOCITRATE DEHYDROGENASE [NADP]"/>
    <property type="match status" value="1"/>
</dbReference>
<dbReference type="GO" id="GO:0006099">
    <property type="term" value="P:tricarboxylic acid cycle"/>
    <property type="evidence" value="ECO:0007669"/>
    <property type="project" value="UniProtKB-KW"/>
</dbReference>
<dbReference type="InterPro" id="IPR004436">
    <property type="entry name" value="Isocitrate_DH_NADP_mono"/>
</dbReference>
<feature type="binding site" evidence="11">
    <location>
        <begin position="133"/>
        <end position="140"/>
    </location>
    <ligand>
        <name>substrate</name>
    </ligand>
</feature>
<feature type="binding site" evidence="11">
    <location>
        <position position="546"/>
    </location>
    <ligand>
        <name>D-threo-isocitrate</name>
        <dbReference type="ChEBI" id="CHEBI:15562"/>
    </ligand>
</feature>
<dbReference type="NCBIfam" id="TIGR00178">
    <property type="entry name" value="monomer_idh"/>
    <property type="match status" value="1"/>
</dbReference>
<keyword evidence="15" id="KW-1185">Reference proteome</keyword>
<sequence length="739" mass="79358">MSNTSKIIYTKTDEAPMLATYSLLPIVQAFTASAGIDVETRDISLAGRILANFPEFLKGDQKIGDALTELGQLATTPAANIIKLPNISASIPQLAGAIAELQTQGFAIPDYPDNAQTDEEKAIKAKYAKVLGSAVNPVLREGNSDRRAPKAVKNYAKANPHSMGAWSADSKTKVATMTEGDFYGSEQSVTVVDAAQFKIEFVAADGVVSELKGLSPLKAGEIIDSSVLSLSALKSFVAMAIEEAKAAGVLLSAHLKATMMKVSDPIIFGAIVEVYFAEVFTKYADLFASLNVDTRNGLGDVYAKIAGNEKEAEVKAAIEAAIANGPALAMVNSDKGITNLHVPSDVIVDASMPAMIRTSGQMWNKDNKQQDTIAIIPDRCYAGVYTATIDDCKANGAFNVTTMGSVPNVGLMAQKAEEYGSHDKTFQATASGTIRVTDASGKVYFKQTVENGDIFRMCQTKDAPIQDWVKLAVNRARLSATPAVFWLDENRAHDREIIAKVQKYLKDHDTAGLDIRILAPIEATKFTLERIRKGEDTISVTGNVLRDYLTDLFPILELGTSAKMLSIVPLMNGGGLFETGAGGSAPKHIEQFLEEGYLRWDSLGEFLALAVSLEHLGQTQHNAKALVLAETLDAATEKFLANDKSPARKVGQIDNRGSHFYLALYWAEGLAAQTKDTELQARFIPLAKALAEGETKIVGELIGAQGKPQDIGGYYHPNDDLAFDAMRPSGTFNTALASL</sequence>
<dbReference type="PANTHER" id="PTHR36999:SF1">
    <property type="entry name" value="ISOCITRATE DEHYDROGENASE (NADP(+))"/>
    <property type="match status" value="1"/>
</dbReference>
<dbReference type="EC" id="1.1.1.42" evidence="9"/>
<evidence type="ECO:0000256" key="9">
    <source>
        <dbReference type="PIRNR" id="PIRNR009407"/>
    </source>
</evidence>
<feature type="binding site" evidence="13">
    <location>
        <position position="588"/>
    </location>
    <ligand>
        <name>NADP(+)</name>
        <dbReference type="ChEBI" id="CHEBI:58349"/>
    </ligand>
</feature>
<keyword evidence="2 9" id="KW-0816">Tricarboxylic acid cycle</keyword>
<dbReference type="GO" id="GO:0004450">
    <property type="term" value="F:isocitrate dehydrogenase (NADP+) activity"/>
    <property type="evidence" value="ECO:0007669"/>
    <property type="project" value="UniProtKB-EC"/>
</dbReference>
<dbReference type="AlphaFoldDB" id="A0A4R0NRH7"/>
<feature type="binding site" evidence="11">
    <location>
        <position position="146"/>
    </location>
    <ligand>
        <name>D-threo-isocitrate</name>
        <dbReference type="ChEBI" id="CHEBI:15562"/>
    </ligand>
</feature>
<dbReference type="RefSeq" id="WP_131594640.1">
    <property type="nucleotide sequence ID" value="NZ_SJSL01000001.1"/>
</dbReference>
<feature type="binding site" evidence="12">
    <location>
        <position position="547"/>
    </location>
    <ligand>
        <name>Mg(2+)</name>
        <dbReference type="ChEBI" id="CHEBI:18420"/>
    </ligand>
</feature>
<feature type="binding site" evidence="13">
    <location>
        <begin position="599"/>
        <end position="601"/>
    </location>
    <ligand>
        <name>NADP(+)</name>
        <dbReference type="ChEBI" id="CHEBI:58349"/>
    </ligand>
</feature>
<evidence type="ECO:0000256" key="6">
    <source>
        <dbReference type="ARBA" id="ARBA00023002"/>
    </source>
</evidence>
<evidence type="ECO:0000256" key="13">
    <source>
        <dbReference type="PIRSR" id="PIRSR009407-4"/>
    </source>
</evidence>